<proteinExistence type="inferred from homology"/>
<dbReference type="STRING" id="254406.SAMN04488042_105151"/>
<dbReference type="InterPro" id="IPR036388">
    <property type="entry name" value="WH-like_DNA-bd_sf"/>
</dbReference>
<evidence type="ECO:0000259" key="5">
    <source>
        <dbReference type="Pfam" id="PF04542"/>
    </source>
</evidence>
<dbReference type="GO" id="GO:0006352">
    <property type="term" value="P:DNA-templated transcription initiation"/>
    <property type="evidence" value="ECO:0007669"/>
    <property type="project" value="InterPro"/>
</dbReference>
<organism evidence="7 8">
    <name type="scientific">Shimia aestuarii</name>
    <dbReference type="NCBI Taxonomy" id="254406"/>
    <lineage>
        <taxon>Bacteria</taxon>
        <taxon>Pseudomonadati</taxon>
        <taxon>Pseudomonadota</taxon>
        <taxon>Alphaproteobacteria</taxon>
        <taxon>Rhodobacterales</taxon>
        <taxon>Roseobacteraceae</taxon>
    </lineage>
</organism>
<feature type="domain" description="RNA polymerase sigma factor 70 region 4 type 2" evidence="6">
    <location>
        <begin position="100"/>
        <end position="150"/>
    </location>
</feature>
<dbReference type="RefSeq" id="WP_093094329.1">
    <property type="nucleotide sequence ID" value="NZ_FOTQ01000005.1"/>
</dbReference>
<name>A0A1I4PB26_9RHOB</name>
<protein>
    <submittedName>
        <fullName evidence="7">RNA polymerase sigma-70 factor, ECF subfamily</fullName>
    </submittedName>
</protein>
<dbReference type="GO" id="GO:0016987">
    <property type="term" value="F:sigma factor activity"/>
    <property type="evidence" value="ECO:0007669"/>
    <property type="project" value="UniProtKB-KW"/>
</dbReference>
<dbReference type="InterPro" id="IPR013325">
    <property type="entry name" value="RNA_pol_sigma_r2"/>
</dbReference>
<keyword evidence="2" id="KW-0805">Transcription regulation</keyword>
<dbReference type="InterPro" id="IPR013324">
    <property type="entry name" value="RNA_pol_sigma_r3/r4-like"/>
</dbReference>
<evidence type="ECO:0000313" key="8">
    <source>
        <dbReference type="Proteomes" id="UP000199144"/>
    </source>
</evidence>
<dbReference type="SUPFAM" id="SSF88946">
    <property type="entry name" value="Sigma2 domain of RNA polymerase sigma factors"/>
    <property type="match status" value="1"/>
</dbReference>
<keyword evidence="3" id="KW-0731">Sigma factor</keyword>
<dbReference type="InterPro" id="IPR014284">
    <property type="entry name" value="RNA_pol_sigma-70_dom"/>
</dbReference>
<feature type="domain" description="RNA polymerase sigma-70 region 2" evidence="5">
    <location>
        <begin position="14"/>
        <end position="74"/>
    </location>
</feature>
<dbReference type="InterPro" id="IPR007627">
    <property type="entry name" value="RNA_pol_sigma70_r2"/>
</dbReference>
<dbReference type="Pfam" id="PF08281">
    <property type="entry name" value="Sigma70_r4_2"/>
    <property type="match status" value="1"/>
</dbReference>
<evidence type="ECO:0000256" key="1">
    <source>
        <dbReference type="ARBA" id="ARBA00010641"/>
    </source>
</evidence>
<dbReference type="GO" id="GO:0003677">
    <property type="term" value="F:DNA binding"/>
    <property type="evidence" value="ECO:0007669"/>
    <property type="project" value="InterPro"/>
</dbReference>
<sequence>MDSRLSPNIPAQIAQLRPKLEQRARRFGPDSEDLVQETMLRLCAHLSEDRDIRDLEAYAMTTLRNLTRSRWRRQVETEELEDHMSITETDASDLLAIKETLAAIDALSENHASLLRLVRDGIESPQEIAMLTGLPLGTVNSRLARARARLRDLTDA</sequence>
<dbReference type="Proteomes" id="UP000199144">
    <property type="component" value="Unassembled WGS sequence"/>
</dbReference>
<comment type="similarity">
    <text evidence="1">Belongs to the sigma-70 factor family. ECF subfamily.</text>
</comment>
<evidence type="ECO:0000256" key="2">
    <source>
        <dbReference type="ARBA" id="ARBA00023015"/>
    </source>
</evidence>
<dbReference type="Gene3D" id="1.10.10.10">
    <property type="entry name" value="Winged helix-like DNA-binding domain superfamily/Winged helix DNA-binding domain"/>
    <property type="match status" value="1"/>
</dbReference>
<dbReference type="PANTHER" id="PTHR43133:SF25">
    <property type="entry name" value="RNA POLYMERASE SIGMA FACTOR RFAY-RELATED"/>
    <property type="match status" value="1"/>
</dbReference>
<reference evidence="7 8" key="1">
    <citation type="submission" date="2016-10" db="EMBL/GenBank/DDBJ databases">
        <authorList>
            <person name="de Groot N.N."/>
        </authorList>
    </citation>
    <scope>NUCLEOTIDE SEQUENCE [LARGE SCALE GENOMIC DNA]</scope>
    <source>
        <strain evidence="7 8">DSM 15283</strain>
    </source>
</reference>
<dbReference type="SUPFAM" id="SSF88659">
    <property type="entry name" value="Sigma3 and sigma4 domains of RNA polymerase sigma factors"/>
    <property type="match status" value="1"/>
</dbReference>
<accession>A0A1I4PB26</accession>
<dbReference type="PANTHER" id="PTHR43133">
    <property type="entry name" value="RNA POLYMERASE ECF-TYPE SIGMA FACTO"/>
    <property type="match status" value="1"/>
</dbReference>
<dbReference type="InterPro" id="IPR013249">
    <property type="entry name" value="RNA_pol_sigma70_r4_t2"/>
</dbReference>
<gene>
    <name evidence="7" type="ORF">SAMN04488042_105151</name>
</gene>
<evidence type="ECO:0000256" key="4">
    <source>
        <dbReference type="ARBA" id="ARBA00023163"/>
    </source>
</evidence>
<keyword evidence="8" id="KW-1185">Reference proteome</keyword>
<dbReference type="EMBL" id="FOTQ01000005">
    <property type="protein sequence ID" value="SFM24776.1"/>
    <property type="molecule type" value="Genomic_DNA"/>
</dbReference>
<evidence type="ECO:0000259" key="6">
    <source>
        <dbReference type="Pfam" id="PF08281"/>
    </source>
</evidence>
<dbReference type="Gene3D" id="1.10.1740.10">
    <property type="match status" value="1"/>
</dbReference>
<dbReference type="Pfam" id="PF04542">
    <property type="entry name" value="Sigma70_r2"/>
    <property type="match status" value="1"/>
</dbReference>
<dbReference type="InterPro" id="IPR039425">
    <property type="entry name" value="RNA_pol_sigma-70-like"/>
</dbReference>
<dbReference type="OrthoDB" id="7872444at2"/>
<dbReference type="AlphaFoldDB" id="A0A1I4PB26"/>
<evidence type="ECO:0000313" key="7">
    <source>
        <dbReference type="EMBL" id="SFM24776.1"/>
    </source>
</evidence>
<dbReference type="NCBIfam" id="TIGR02937">
    <property type="entry name" value="sigma70-ECF"/>
    <property type="match status" value="1"/>
</dbReference>
<keyword evidence="4" id="KW-0804">Transcription</keyword>
<evidence type="ECO:0000256" key="3">
    <source>
        <dbReference type="ARBA" id="ARBA00023082"/>
    </source>
</evidence>